<protein>
    <recommendedName>
        <fullName evidence="1">Endonuclease/exonuclease/phosphatase domain-containing protein</fullName>
    </recommendedName>
</protein>
<sequence length="140" mass="16138">IINIYRHPNRNIPAQFYEDFMKFGDSKVNCIFVGDYNAHHSQWDCSNTVDVLNSQQSTLLFPPNSSVIDLTIATANMASLGEVRTEDTWGSDHYPITIKIGISLVLHQRYVYKINLSTKELIDFQDSSWFIRFVYQPSTI</sequence>
<dbReference type="GO" id="GO:0003824">
    <property type="term" value="F:catalytic activity"/>
    <property type="evidence" value="ECO:0007669"/>
    <property type="project" value="InterPro"/>
</dbReference>
<accession>A0A151JW42</accession>
<keyword evidence="3" id="KW-1185">Reference proteome</keyword>
<name>A0A151JW42_9HYME</name>
<dbReference type="AlphaFoldDB" id="A0A151JW42"/>
<feature type="domain" description="Endonuclease/exonuclease/phosphatase" evidence="1">
    <location>
        <begin position="1"/>
        <end position="96"/>
    </location>
</feature>
<dbReference type="Gene3D" id="3.60.10.10">
    <property type="entry name" value="Endonuclease/exonuclease/phosphatase"/>
    <property type="match status" value="1"/>
</dbReference>
<dbReference type="SUPFAM" id="SSF56219">
    <property type="entry name" value="DNase I-like"/>
    <property type="match status" value="1"/>
</dbReference>
<proteinExistence type="predicted"/>
<gene>
    <name evidence="2" type="ORF">ALC56_08087</name>
</gene>
<evidence type="ECO:0000313" key="2">
    <source>
        <dbReference type="EMBL" id="KYN37543.1"/>
    </source>
</evidence>
<organism evidence="2 3">
    <name type="scientific">Trachymyrmex septentrionalis</name>
    <dbReference type="NCBI Taxonomy" id="34720"/>
    <lineage>
        <taxon>Eukaryota</taxon>
        <taxon>Metazoa</taxon>
        <taxon>Ecdysozoa</taxon>
        <taxon>Arthropoda</taxon>
        <taxon>Hexapoda</taxon>
        <taxon>Insecta</taxon>
        <taxon>Pterygota</taxon>
        <taxon>Neoptera</taxon>
        <taxon>Endopterygota</taxon>
        <taxon>Hymenoptera</taxon>
        <taxon>Apocrita</taxon>
        <taxon>Aculeata</taxon>
        <taxon>Formicoidea</taxon>
        <taxon>Formicidae</taxon>
        <taxon>Myrmicinae</taxon>
        <taxon>Trachymyrmex</taxon>
    </lineage>
</organism>
<dbReference type="EMBL" id="KQ981695">
    <property type="protein sequence ID" value="KYN37543.1"/>
    <property type="molecule type" value="Genomic_DNA"/>
</dbReference>
<evidence type="ECO:0000259" key="1">
    <source>
        <dbReference type="Pfam" id="PF14529"/>
    </source>
</evidence>
<dbReference type="Pfam" id="PF14529">
    <property type="entry name" value="Exo_endo_phos_2"/>
    <property type="match status" value="1"/>
</dbReference>
<dbReference type="Proteomes" id="UP000078541">
    <property type="component" value="Unassembled WGS sequence"/>
</dbReference>
<reference evidence="2 3" key="1">
    <citation type="submission" date="2016-03" db="EMBL/GenBank/DDBJ databases">
        <title>Trachymyrmex septentrionalis WGS genome.</title>
        <authorList>
            <person name="Nygaard S."/>
            <person name="Hu H."/>
            <person name="Boomsma J."/>
            <person name="Zhang G."/>
        </authorList>
    </citation>
    <scope>NUCLEOTIDE SEQUENCE [LARGE SCALE GENOMIC DNA]</scope>
    <source>
        <strain evidence="2">Tsep2-gDNA-1</strain>
        <tissue evidence="2">Whole body</tissue>
    </source>
</reference>
<feature type="non-terminal residue" evidence="2">
    <location>
        <position position="1"/>
    </location>
</feature>
<dbReference type="InterPro" id="IPR005135">
    <property type="entry name" value="Endo/exonuclease/phosphatase"/>
</dbReference>
<dbReference type="InterPro" id="IPR036691">
    <property type="entry name" value="Endo/exonu/phosph_ase_sf"/>
</dbReference>
<evidence type="ECO:0000313" key="3">
    <source>
        <dbReference type="Proteomes" id="UP000078541"/>
    </source>
</evidence>
<dbReference type="STRING" id="34720.A0A151JW42"/>